<dbReference type="SUPFAM" id="SSF53098">
    <property type="entry name" value="Ribonuclease H-like"/>
    <property type="match status" value="1"/>
</dbReference>
<gene>
    <name evidence="1" type="ORF">SPARVUS_LOCUS2427233</name>
</gene>
<proteinExistence type="predicted"/>
<comment type="caution">
    <text evidence="1">The sequence shown here is derived from an EMBL/GenBank/DDBJ whole genome shotgun (WGS) entry which is preliminary data.</text>
</comment>
<dbReference type="EMBL" id="CATNWA010002949">
    <property type="protein sequence ID" value="CAI9544170.1"/>
    <property type="molecule type" value="Genomic_DNA"/>
</dbReference>
<evidence type="ECO:0000313" key="1">
    <source>
        <dbReference type="EMBL" id="CAI9544170.1"/>
    </source>
</evidence>
<dbReference type="PANTHER" id="PTHR47241">
    <property type="entry name" value="FINGER PROTEIN, PUTATIVE-RELATED"/>
    <property type="match status" value="1"/>
</dbReference>
<dbReference type="InterPro" id="IPR012337">
    <property type="entry name" value="RNaseH-like_sf"/>
</dbReference>
<keyword evidence="2" id="KW-1185">Reference proteome</keyword>
<sequence>MLGLQRCVSICSVAIWWPGKTVIKIRRFCLPQPPLHHPLRYLLRHPTSIALYQPVKAPTPLLRGVVARWHLPLVQMLLLLLLLFTDSVSSLSWNPFSKRQQFASTHPTVQKLNVLLSKLLVLQSLPFQVVDSAPFREMMACAAPRWRVPSRHFFTKKAVPALHSHVEEMVGQSLSMSVSAKVHGSADVWSCNYGQGQYMSFTAHWCRHSRTSNLDRSRRFCLHVCTSLVQQRCPPLPTSSSAVSSAATPVPSPITLPAYHMCRAQRCHAVLHLVCLGERSHTGEELLSVMNREIDRWLSPRKLKIGTMLTDNGKNMVSALRQGRLCHAPCMAHVFNLVVKRFLKSTIPLQDILKMSRKLCMHFSHSYTAKHTLLELQRQNGIPQHRLICDVATRWNSTLHMLDRLYEQRKAITDFLMLQADKGTPLCNFDVSHWQLMRDTCRLLRPFEEATLFVSRQDYGMNDVIPLLHVLEQMLLTMAGQGAVDVAHRSQCHMTPVGAGQEEEEEVEEDIGAQELLSEMGGFSTQRTGVEEQEHLVERRRRRQRTQTHRGSMLWRWRQGVPRIPWHKWPIACSVACVATAE</sequence>
<dbReference type="PANTHER" id="PTHR47241:SF1">
    <property type="entry name" value="BED-TYPE DOMAIN-CONTAINING PROTEIN"/>
    <property type="match status" value="1"/>
</dbReference>
<accession>A0ABN9B9F5</accession>
<organism evidence="1 2">
    <name type="scientific">Staurois parvus</name>
    <dbReference type="NCBI Taxonomy" id="386267"/>
    <lineage>
        <taxon>Eukaryota</taxon>
        <taxon>Metazoa</taxon>
        <taxon>Chordata</taxon>
        <taxon>Craniata</taxon>
        <taxon>Vertebrata</taxon>
        <taxon>Euteleostomi</taxon>
        <taxon>Amphibia</taxon>
        <taxon>Batrachia</taxon>
        <taxon>Anura</taxon>
        <taxon>Neobatrachia</taxon>
        <taxon>Ranoidea</taxon>
        <taxon>Ranidae</taxon>
        <taxon>Staurois</taxon>
    </lineage>
</organism>
<reference evidence="1" key="1">
    <citation type="submission" date="2023-05" db="EMBL/GenBank/DDBJ databases">
        <authorList>
            <person name="Stuckert A."/>
        </authorList>
    </citation>
    <scope>NUCLEOTIDE SEQUENCE</scope>
</reference>
<evidence type="ECO:0008006" key="3">
    <source>
        <dbReference type="Google" id="ProtNLM"/>
    </source>
</evidence>
<name>A0ABN9B9F5_9NEOB</name>
<dbReference type="Proteomes" id="UP001162483">
    <property type="component" value="Unassembled WGS sequence"/>
</dbReference>
<dbReference type="InterPro" id="IPR052865">
    <property type="entry name" value="Zinc_finger_BED"/>
</dbReference>
<evidence type="ECO:0000313" key="2">
    <source>
        <dbReference type="Proteomes" id="UP001162483"/>
    </source>
</evidence>
<protein>
    <recommendedName>
        <fullName evidence="3">Transposase</fullName>
    </recommendedName>
</protein>